<dbReference type="InterPro" id="IPR034154">
    <property type="entry name" value="TOPRIM_DnaG/twinkle"/>
</dbReference>
<accession>A0A265N9Z3</accession>
<protein>
    <recommendedName>
        <fullName evidence="3">Toprim domain-containing protein</fullName>
    </recommendedName>
</protein>
<dbReference type="Pfam" id="PF13155">
    <property type="entry name" value="Toprim_2"/>
    <property type="match status" value="1"/>
</dbReference>
<comment type="caution">
    <text evidence="1">The sequence shown here is derived from an EMBL/GenBank/DDBJ whole genome shotgun (WGS) entry which is preliminary data.</text>
</comment>
<proteinExistence type="predicted"/>
<reference evidence="1 2" key="1">
    <citation type="submission" date="2017-08" db="EMBL/GenBank/DDBJ databases">
        <title>Virgibacillus indicus sp. nov. and Virgibacillus profoundi sp. nov, two moderately halophilic bacteria isolated from marine sediment by using the Microfluidic Streak Plate.</title>
        <authorList>
            <person name="Xu B."/>
            <person name="Hu B."/>
            <person name="Wang J."/>
            <person name="Zhu Y."/>
            <person name="Huang L."/>
            <person name="Du W."/>
            <person name="Huang Y."/>
        </authorList>
    </citation>
    <scope>NUCLEOTIDE SEQUENCE [LARGE SCALE GENOMIC DNA]</scope>
    <source>
        <strain evidence="1 2">IO3-P2-C2</strain>
    </source>
</reference>
<gene>
    <name evidence="1" type="ORF">CIL03_10170</name>
</gene>
<organism evidence="1 2">
    <name type="scientific">Virgibacillus indicus</name>
    <dbReference type="NCBI Taxonomy" id="2024554"/>
    <lineage>
        <taxon>Bacteria</taxon>
        <taxon>Bacillati</taxon>
        <taxon>Bacillota</taxon>
        <taxon>Bacilli</taxon>
        <taxon>Bacillales</taxon>
        <taxon>Bacillaceae</taxon>
        <taxon>Virgibacillus</taxon>
    </lineage>
</organism>
<dbReference type="RefSeq" id="WP_094885743.1">
    <property type="nucleotide sequence ID" value="NZ_NPMS01000004.1"/>
</dbReference>
<dbReference type="EMBL" id="NPMS01000004">
    <property type="protein sequence ID" value="OZU88647.1"/>
    <property type="molecule type" value="Genomic_DNA"/>
</dbReference>
<evidence type="ECO:0000313" key="2">
    <source>
        <dbReference type="Proteomes" id="UP000216498"/>
    </source>
</evidence>
<dbReference type="OrthoDB" id="5618772at2"/>
<evidence type="ECO:0008006" key="3">
    <source>
        <dbReference type="Google" id="ProtNLM"/>
    </source>
</evidence>
<dbReference type="AlphaFoldDB" id="A0A265N9Z3"/>
<keyword evidence="2" id="KW-1185">Reference proteome</keyword>
<evidence type="ECO:0000313" key="1">
    <source>
        <dbReference type="EMBL" id="OZU88647.1"/>
    </source>
</evidence>
<sequence length="346" mass="40286">MDKQSLYKRLVYQNIENALDELNAEDKGRYYICNCPECNEHEAFIYKNNKNFIQCNRENHCGEQMLLQFQEKKSLDAEIEKIQETFPSLSDDQKEALTWSMRLFSFAKIGLKSDTLDNGYRGLSKENTRKHIVDLQNKEVAEYFFKKTSSLIGKDYSNNSWMCKRNLVFLLYDKNNILDRVLLRSSIDPTLEPKEIQLIMNPSKDTKDFFIEIPEEMKTVVFSESLLDALSFREVDEHCGFIALTGASKTRQVEAYIRENKDAFTDKHILVAMDNDKAGWKATRKLVDTLETEGLDENVSLFSYSDGYKDANEFLQGNRAQFSKSYLQDTNQLQQTKQIENEIPFS</sequence>
<dbReference type="CDD" id="cd01029">
    <property type="entry name" value="TOPRIM_primases"/>
    <property type="match status" value="1"/>
</dbReference>
<dbReference type="SUPFAM" id="SSF56731">
    <property type="entry name" value="DNA primase core"/>
    <property type="match status" value="1"/>
</dbReference>
<name>A0A265N9Z3_9BACI</name>
<dbReference type="Gene3D" id="3.40.1360.10">
    <property type="match status" value="1"/>
</dbReference>
<dbReference type="Proteomes" id="UP000216498">
    <property type="component" value="Unassembled WGS sequence"/>
</dbReference>